<comment type="catalytic activity">
    <reaction evidence="1">
        <text>ATP + protein L-histidine = ADP + protein N-phospho-L-histidine.</text>
        <dbReference type="EC" id="2.7.13.3"/>
    </reaction>
</comment>
<dbReference type="SUPFAM" id="SSF55785">
    <property type="entry name" value="PYP-like sensor domain (PAS domain)"/>
    <property type="match status" value="1"/>
</dbReference>
<dbReference type="Pfam" id="PF00512">
    <property type="entry name" value="HisKA"/>
    <property type="match status" value="1"/>
</dbReference>
<evidence type="ECO:0000256" key="4">
    <source>
        <dbReference type="ARBA" id="ARBA00022679"/>
    </source>
</evidence>
<dbReference type="InterPro" id="IPR035965">
    <property type="entry name" value="PAS-like_dom_sf"/>
</dbReference>
<proteinExistence type="predicted"/>
<evidence type="ECO:0000259" key="6">
    <source>
        <dbReference type="PROSITE" id="PS50109"/>
    </source>
</evidence>
<evidence type="ECO:0000256" key="3">
    <source>
        <dbReference type="ARBA" id="ARBA00022553"/>
    </source>
</evidence>
<keyword evidence="5" id="KW-0418">Kinase</keyword>
<dbReference type="Gene3D" id="3.30.450.20">
    <property type="entry name" value="PAS domain"/>
    <property type="match status" value="1"/>
</dbReference>
<dbReference type="InterPro" id="IPR005467">
    <property type="entry name" value="His_kinase_dom"/>
</dbReference>
<dbReference type="RefSeq" id="WP_189991903.1">
    <property type="nucleotide sequence ID" value="NZ_BMZS01000008.1"/>
</dbReference>
<dbReference type="Gene3D" id="1.10.287.130">
    <property type="match status" value="1"/>
</dbReference>
<dbReference type="SUPFAM" id="SSF47384">
    <property type="entry name" value="Homodimeric domain of signal transducing histidine kinase"/>
    <property type="match status" value="1"/>
</dbReference>
<evidence type="ECO:0000256" key="2">
    <source>
        <dbReference type="ARBA" id="ARBA00012438"/>
    </source>
</evidence>
<dbReference type="CDD" id="cd00082">
    <property type="entry name" value="HisKA"/>
    <property type="match status" value="1"/>
</dbReference>
<dbReference type="GO" id="GO:0000155">
    <property type="term" value="F:phosphorelay sensor kinase activity"/>
    <property type="evidence" value="ECO:0007669"/>
    <property type="project" value="InterPro"/>
</dbReference>
<reference evidence="7" key="2">
    <citation type="submission" date="2020-09" db="EMBL/GenBank/DDBJ databases">
        <authorList>
            <person name="Sun Q."/>
            <person name="Kim S."/>
        </authorList>
    </citation>
    <scope>NUCLEOTIDE SEQUENCE</scope>
    <source>
        <strain evidence="7">KCTC 42651</strain>
    </source>
</reference>
<name>A0A918XUI9_9PROT</name>
<gene>
    <name evidence="7" type="ORF">GCM10017083_34580</name>
</gene>
<dbReference type="PRINTS" id="PR00344">
    <property type="entry name" value="BCTRLSENSOR"/>
</dbReference>
<feature type="domain" description="Histidine kinase" evidence="6">
    <location>
        <begin position="158"/>
        <end position="378"/>
    </location>
</feature>
<dbReference type="SUPFAM" id="SSF55874">
    <property type="entry name" value="ATPase domain of HSP90 chaperone/DNA topoisomerase II/histidine kinase"/>
    <property type="match status" value="1"/>
</dbReference>
<dbReference type="EC" id="2.7.13.3" evidence="2"/>
<evidence type="ECO:0000313" key="7">
    <source>
        <dbReference type="EMBL" id="GHD55525.1"/>
    </source>
</evidence>
<keyword evidence="4" id="KW-0808">Transferase</keyword>
<dbReference type="PANTHER" id="PTHR43047">
    <property type="entry name" value="TWO-COMPONENT HISTIDINE PROTEIN KINASE"/>
    <property type="match status" value="1"/>
</dbReference>
<dbReference type="InterPro" id="IPR003594">
    <property type="entry name" value="HATPase_dom"/>
</dbReference>
<dbReference type="GO" id="GO:0005886">
    <property type="term" value="C:plasma membrane"/>
    <property type="evidence" value="ECO:0007669"/>
    <property type="project" value="TreeGrafter"/>
</dbReference>
<dbReference type="PROSITE" id="PS50109">
    <property type="entry name" value="HIS_KIN"/>
    <property type="match status" value="1"/>
</dbReference>
<keyword evidence="3" id="KW-0597">Phosphoprotein</keyword>
<accession>A0A918XUI9</accession>
<protein>
    <recommendedName>
        <fullName evidence="2">histidine kinase</fullName>
        <ecNumber evidence="2">2.7.13.3</ecNumber>
    </recommendedName>
</protein>
<dbReference type="Gene3D" id="3.30.565.10">
    <property type="entry name" value="Histidine kinase-like ATPase, C-terminal domain"/>
    <property type="match status" value="1"/>
</dbReference>
<dbReference type="Pfam" id="PF02518">
    <property type="entry name" value="HATPase_c"/>
    <property type="match status" value="1"/>
</dbReference>
<evidence type="ECO:0000313" key="8">
    <source>
        <dbReference type="Proteomes" id="UP000630353"/>
    </source>
</evidence>
<evidence type="ECO:0000256" key="1">
    <source>
        <dbReference type="ARBA" id="ARBA00000085"/>
    </source>
</evidence>
<keyword evidence="8" id="KW-1185">Reference proteome</keyword>
<reference evidence="7" key="1">
    <citation type="journal article" date="2014" name="Int. J. Syst. Evol. Microbiol.">
        <title>Complete genome sequence of Corynebacterium casei LMG S-19264T (=DSM 44701T), isolated from a smear-ripened cheese.</title>
        <authorList>
            <consortium name="US DOE Joint Genome Institute (JGI-PGF)"/>
            <person name="Walter F."/>
            <person name="Albersmeier A."/>
            <person name="Kalinowski J."/>
            <person name="Ruckert C."/>
        </authorList>
    </citation>
    <scope>NUCLEOTIDE SEQUENCE</scope>
    <source>
        <strain evidence="7">KCTC 42651</strain>
    </source>
</reference>
<sequence>METSTAAIGDALPIERIFDALASIDVAVAIYDREDRVVAVSPYYRAMFPEEELSIGLSYRDALRRFAERHDRVRTLGYPDMDSYLDAEIRRHRTPYAHQVYKLSNGRWIEARKVPLPDGGVVGLWRDVTIQREAEAAMLRSKEASELANRAKADFLALMSHELRTPLNAVIGFAQLLERSGGTMATETMSEYAGLIRASGEQLLQTINDILDLTRLGGNGTPMPMALVRLDAIAATCMRITEPFARPRQVTLVNAVPDGIPPLRADGGSLRRMITHLLSNAVKVSQAGSSVTLSAERDPQGGLAIVIADDGPGMTPSQIQAALQPFTQNDEVRSRRMSGAGVGLPLVKTLVELHGGRLMLDSAPGRGTRARLEFPPGTVAG</sequence>
<dbReference type="SMART" id="SM00387">
    <property type="entry name" value="HATPase_c"/>
    <property type="match status" value="1"/>
</dbReference>
<dbReference type="EMBL" id="BMZS01000008">
    <property type="protein sequence ID" value="GHD55525.1"/>
    <property type="molecule type" value="Genomic_DNA"/>
</dbReference>
<dbReference type="SMART" id="SM00388">
    <property type="entry name" value="HisKA"/>
    <property type="match status" value="1"/>
</dbReference>
<dbReference type="Pfam" id="PF12860">
    <property type="entry name" value="PAS_7"/>
    <property type="match status" value="1"/>
</dbReference>
<dbReference type="InterPro" id="IPR004358">
    <property type="entry name" value="Sig_transdc_His_kin-like_C"/>
</dbReference>
<organism evidence="7 8">
    <name type="scientific">Thalassobaculum fulvum</name>
    <dbReference type="NCBI Taxonomy" id="1633335"/>
    <lineage>
        <taxon>Bacteria</taxon>
        <taxon>Pseudomonadati</taxon>
        <taxon>Pseudomonadota</taxon>
        <taxon>Alphaproteobacteria</taxon>
        <taxon>Rhodospirillales</taxon>
        <taxon>Thalassobaculaceae</taxon>
        <taxon>Thalassobaculum</taxon>
    </lineage>
</organism>
<dbReference type="AlphaFoldDB" id="A0A918XUI9"/>
<dbReference type="InterPro" id="IPR003661">
    <property type="entry name" value="HisK_dim/P_dom"/>
</dbReference>
<evidence type="ECO:0000256" key="5">
    <source>
        <dbReference type="ARBA" id="ARBA00022777"/>
    </source>
</evidence>
<comment type="caution">
    <text evidence="7">The sequence shown here is derived from an EMBL/GenBank/DDBJ whole genome shotgun (WGS) entry which is preliminary data.</text>
</comment>
<dbReference type="Proteomes" id="UP000630353">
    <property type="component" value="Unassembled WGS sequence"/>
</dbReference>
<dbReference type="GO" id="GO:0009927">
    <property type="term" value="F:histidine phosphotransfer kinase activity"/>
    <property type="evidence" value="ECO:0007669"/>
    <property type="project" value="TreeGrafter"/>
</dbReference>
<dbReference type="InterPro" id="IPR036097">
    <property type="entry name" value="HisK_dim/P_sf"/>
</dbReference>
<dbReference type="PANTHER" id="PTHR43047:SF72">
    <property type="entry name" value="OSMOSENSING HISTIDINE PROTEIN KINASE SLN1"/>
    <property type="match status" value="1"/>
</dbReference>
<dbReference type="InterPro" id="IPR036890">
    <property type="entry name" value="HATPase_C_sf"/>
</dbReference>